<keyword evidence="4" id="KW-1185">Reference proteome</keyword>
<sequence length="480" mass="57081">MHSSKSHKKPLLPLLKSSTQSKLFQSYSQSHKNNHPYNYNSSDEDKESVERLSDWEKKDKKLEIMKTIDEAATALNKRITGQDLVEELKIKRKYKHFMPNIQSSKIISLMDTAKLRRIKKENDQTFKERCRHFRLYEEDLMSNYNELLQQLNQTKEKRSSLREEICSIRKKLVQAIEDYEKTKEQLIDFDSKQGSKSQFELSTWNCDKKTLKSKLEDKKQEKIQVSEEVEKENIIMTKELNNLDSQCKKLKKKLEFIRVTQTKHFFELLKEGKDTRNEGLQWVVIMLWKLGETVAIENFPNFLDEDAIHCILFVSQKTIEAEEIVEKIVNPAKKTNTFHKSFDKKINIKQRIKNSMKNIKAERPEYNYDRRLRTVSIKWIPYDLYSEENRDGLNIVEVIKYENYVTRIDEMIKATKNSEIQRLAFECNLHGYEDKYDASLKELVNAIVGFENCEKHLHFILKQQQKYYNLLQASEFGKLN</sequence>
<dbReference type="OrthoDB" id="296846at2759"/>
<protein>
    <submittedName>
        <fullName evidence="3">Uncharacterized protein</fullName>
    </submittedName>
</protein>
<name>A0A1R2BRJ1_9CILI</name>
<reference evidence="3 4" key="1">
    <citation type="submission" date="2016-11" db="EMBL/GenBank/DDBJ databases">
        <title>The macronuclear genome of Stentor coeruleus: a giant cell with tiny introns.</title>
        <authorList>
            <person name="Slabodnick M."/>
            <person name="Ruby J.G."/>
            <person name="Reiff S.B."/>
            <person name="Swart E.C."/>
            <person name="Gosai S."/>
            <person name="Prabakaran S."/>
            <person name="Witkowska E."/>
            <person name="Larue G.E."/>
            <person name="Fisher S."/>
            <person name="Freeman R.M."/>
            <person name="Gunawardena J."/>
            <person name="Chu W."/>
            <person name="Stover N.A."/>
            <person name="Gregory B.D."/>
            <person name="Nowacki M."/>
            <person name="Derisi J."/>
            <person name="Roy S.W."/>
            <person name="Marshall W.F."/>
            <person name="Sood P."/>
        </authorList>
    </citation>
    <scope>NUCLEOTIDE SEQUENCE [LARGE SCALE GENOMIC DNA]</scope>
    <source>
        <strain evidence="3">WM001</strain>
    </source>
</reference>
<feature type="coiled-coil region" evidence="1">
    <location>
        <begin position="137"/>
        <end position="164"/>
    </location>
</feature>
<accession>A0A1R2BRJ1</accession>
<feature type="compositionally biased region" description="Basic residues" evidence="2">
    <location>
        <begin position="1"/>
        <end position="10"/>
    </location>
</feature>
<feature type="compositionally biased region" description="Low complexity" evidence="2">
    <location>
        <begin position="11"/>
        <end position="23"/>
    </location>
</feature>
<feature type="coiled-coil region" evidence="1">
    <location>
        <begin position="201"/>
        <end position="260"/>
    </location>
</feature>
<evidence type="ECO:0000313" key="3">
    <source>
        <dbReference type="EMBL" id="OMJ79374.1"/>
    </source>
</evidence>
<dbReference type="AlphaFoldDB" id="A0A1R2BRJ1"/>
<evidence type="ECO:0000256" key="1">
    <source>
        <dbReference type="SAM" id="Coils"/>
    </source>
</evidence>
<gene>
    <name evidence="3" type="ORF">SteCoe_20620</name>
</gene>
<feature type="region of interest" description="Disordered" evidence="2">
    <location>
        <begin position="1"/>
        <end position="45"/>
    </location>
</feature>
<organism evidence="3 4">
    <name type="scientific">Stentor coeruleus</name>
    <dbReference type="NCBI Taxonomy" id="5963"/>
    <lineage>
        <taxon>Eukaryota</taxon>
        <taxon>Sar</taxon>
        <taxon>Alveolata</taxon>
        <taxon>Ciliophora</taxon>
        <taxon>Postciliodesmatophora</taxon>
        <taxon>Heterotrichea</taxon>
        <taxon>Heterotrichida</taxon>
        <taxon>Stentoridae</taxon>
        <taxon>Stentor</taxon>
    </lineage>
</organism>
<dbReference type="Proteomes" id="UP000187209">
    <property type="component" value="Unassembled WGS sequence"/>
</dbReference>
<comment type="caution">
    <text evidence="3">The sequence shown here is derived from an EMBL/GenBank/DDBJ whole genome shotgun (WGS) entry which is preliminary data.</text>
</comment>
<evidence type="ECO:0000256" key="2">
    <source>
        <dbReference type="SAM" id="MobiDB-lite"/>
    </source>
</evidence>
<feature type="compositionally biased region" description="Polar residues" evidence="2">
    <location>
        <begin position="24"/>
        <end position="41"/>
    </location>
</feature>
<dbReference type="EMBL" id="MPUH01000474">
    <property type="protein sequence ID" value="OMJ79374.1"/>
    <property type="molecule type" value="Genomic_DNA"/>
</dbReference>
<keyword evidence="1" id="KW-0175">Coiled coil</keyword>
<proteinExistence type="predicted"/>
<evidence type="ECO:0000313" key="4">
    <source>
        <dbReference type="Proteomes" id="UP000187209"/>
    </source>
</evidence>